<dbReference type="AlphaFoldDB" id="A0A0G4J094"/>
<keyword evidence="8" id="KW-1185">Reference proteome</keyword>
<evidence type="ECO:0000256" key="2">
    <source>
        <dbReference type="ARBA" id="ARBA00022842"/>
    </source>
</evidence>
<dbReference type="InterPro" id="IPR045862">
    <property type="entry name" value="Trf4-like"/>
</dbReference>
<dbReference type="Pfam" id="PF03828">
    <property type="entry name" value="PAP_assoc"/>
    <property type="match status" value="1"/>
</dbReference>
<dbReference type="CDD" id="cd05402">
    <property type="entry name" value="NT_PAP_TUTase"/>
    <property type="match status" value="1"/>
</dbReference>
<dbReference type="InterPro" id="IPR054708">
    <property type="entry name" value="MTPAP-like_central"/>
</dbReference>
<keyword evidence="2" id="KW-0460">Magnesium</keyword>
<reference evidence="6 8" key="1">
    <citation type="submission" date="2015-02" db="EMBL/GenBank/DDBJ databases">
        <authorList>
            <person name="Chooi Y.-H."/>
        </authorList>
    </citation>
    <scope>NUCLEOTIDE SEQUENCE [LARGE SCALE GENOMIC DNA]</scope>
    <source>
        <strain evidence="6">E3</strain>
    </source>
</reference>
<dbReference type="GO" id="GO:0031499">
    <property type="term" value="C:TRAMP complex"/>
    <property type="evidence" value="ECO:0007669"/>
    <property type="project" value="TreeGrafter"/>
</dbReference>
<evidence type="ECO:0000259" key="5">
    <source>
        <dbReference type="Pfam" id="PF22600"/>
    </source>
</evidence>
<evidence type="ECO:0000313" key="8">
    <source>
        <dbReference type="Proteomes" id="UP000039324"/>
    </source>
</evidence>
<dbReference type="STRING" id="37360.A0A0G4J094"/>
<dbReference type="Pfam" id="PF22600">
    <property type="entry name" value="MTPAP-like_central"/>
    <property type="match status" value="1"/>
</dbReference>
<keyword evidence="1" id="KW-0479">Metal-binding</keyword>
<dbReference type="GO" id="GO:0003729">
    <property type="term" value="F:mRNA binding"/>
    <property type="evidence" value="ECO:0007669"/>
    <property type="project" value="TreeGrafter"/>
</dbReference>
<dbReference type="EMBL" id="OVEO01000004">
    <property type="protein sequence ID" value="SPQ95283.1"/>
    <property type="molecule type" value="Genomic_DNA"/>
</dbReference>
<organism evidence="6 8">
    <name type="scientific">Plasmodiophora brassicae</name>
    <name type="common">Clubroot disease agent</name>
    <dbReference type="NCBI Taxonomy" id="37360"/>
    <lineage>
        <taxon>Eukaryota</taxon>
        <taxon>Sar</taxon>
        <taxon>Rhizaria</taxon>
        <taxon>Endomyxa</taxon>
        <taxon>Phytomyxea</taxon>
        <taxon>Plasmodiophorida</taxon>
        <taxon>Plasmodiophoridae</taxon>
        <taxon>Plasmodiophora</taxon>
    </lineage>
</organism>
<dbReference type="EMBL" id="CDSF01000106">
    <property type="protein sequence ID" value="CEP01005.1"/>
    <property type="molecule type" value="Genomic_DNA"/>
</dbReference>
<gene>
    <name evidence="6" type="ORF">PBRA_008317</name>
    <name evidence="7" type="ORF">PLBR_LOCUS2498</name>
</gene>
<evidence type="ECO:0000259" key="4">
    <source>
        <dbReference type="Pfam" id="PF03828"/>
    </source>
</evidence>
<reference evidence="7 9" key="2">
    <citation type="submission" date="2018-03" db="EMBL/GenBank/DDBJ databases">
        <authorList>
            <person name="Fogelqvist J."/>
        </authorList>
    </citation>
    <scope>NUCLEOTIDE SEQUENCE [LARGE SCALE GENOMIC DNA]</scope>
</reference>
<evidence type="ECO:0000256" key="1">
    <source>
        <dbReference type="ARBA" id="ARBA00022723"/>
    </source>
</evidence>
<dbReference type="PANTHER" id="PTHR23092:SF15">
    <property type="entry name" value="INACTIVE NON-CANONICAL POLY(A) RNA POLYMERASE PROTEIN TRF4-2-RELATED"/>
    <property type="match status" value="1"/>
</dbReference>
<geneLocation type="mitochondrion" evidence="7"/>
<dbReference type="GO" id="GO:0043634">
    <property type="term" value="P:polyadenylation-dependent ncRNA catabolic process"/>
    <property type="evidence" value="ECO:0007669"/>
    <property type="project" value="TreeGrafter"/>
</dbReference>
<dbReference type="GO" id="GO:1990817">
    <property type="term" value="F:poly(A) RNA polymerase activity"/>
    <property type="evidence" value="ECO:0007669"/>
    <property type="project" value="InterPro"/>
</dbReference>
<dbReference type="GO" id="GO:0005730">
    <property type="term" value="C:nucleolus"/>
    <property type="evidence" value="ECO:0007669"/>
    <property type="project" value="TreeGrafter"/>
</dbReference>
<evidence type="ECO:0000313" key="7">
    <source>
        <dbReference type="EMBL" id="SPQ95283.1"/>
    </source>
</evidence>
<dbReference type="Gene3D" id="1.10.1410.10">
    <property type="match status" value="1"/>
</dbReference>
<dbReference type="OMA" id="NAPNMLE"/>
<name>A0A0G4J094_PLABS</name>
<evidence type="ECO:0000313" key="6">
    <source>
        <dbReference type="EMBL" id="CEP01005.1"/>
    </source>
</evidence>
<dbReference type="InterPro" id="IPR043519">
    <property type="entry name" value="NT_sf"/>
</dbReference>
<dbReference type="Gene3D" id="3.30.460.10">
    <property type="entry name" value="Beta Polymerase, domain 2"/>
    <property type="match status" value="1"/>
</dbReference>
<keyword evidence="7" id="KW-0496">Mitochondrion</keyword>
<dbReference type="PANTHER" id="PTHR23092">
    <property type="entry name" value="POLY(A) RNA POLYMERASE"/>
    <property type="match status" value="1"/>
</dbReference>
<evidence type="ECO:0000256" key="3">
    <source>
        <dbReference type="SAM" id="MobiDB-lite"/>
    </source>
</evidence>
<feature type="compositionally biased region" description="Low complexity" evidence="3">
    <location>
        <begin position="384"/>
        <end position="393"/>
    </location>
</feature>
<dbReference type="GO" id="GO:0031123">
    <property type="term" value="P:RNA 3'-end processing"/>
    <property type="evidence" value="ECO:0007669"/>
    <property type="project" value="TreeGrafter"/>
</dbReference>
<feature type="domain" description="Poly(A) RNA polymerase mitochondrial-like central palm" evidence="5">
    <location>
        <begin position="70"/>
        <end position="198"/>
    </location>
</feature>
<feature type="compositionally biased region" description="Basic residues" evidence="3">
    <location>
        <begin position="425"/>
        <end position="435"/>
    </location>
</feature>
<feature type="region of interest" description="Disordered" evidence="3">
    <location>
        <begin position="380"/>
        <end position="435"/>
    </location>
</feature>
<dbReference type="Proteomes" id="UP000290189">
    <property type="component" value="Unassembled WGS sequence"/>
</dbReference>
<accession>A0A0G4J094</accession>
<protein>
    <submittedName>
        <fullName evidence="6">Uncharacterized protein</fullName>
    </submittedName>
</protein>
<dbReference type="SUPFAM" id="SSF81301">
    <property type="entry name" value="Nucleotidyltransferase"/>
    <property type="match status" value="1"/>
</dbReference>
<dbReference type="SUPFAM" id="SSF81631">
    <property type="entry name" value="PAP/OAS1 substrate-binding domain"/>
    <property type="match status" value="1"/>
</dbReference>
<dbReference type="InterPro" id="IPR002058">
    <property type="entry name" value="PAP_assoc"/>
</dbReference>
<proteinExistence type="predicted"/>
<sequence>MAIAARTMADFIPLTVTSKAAAVPPEDFVSRAPALADRDGDGDDDDDGGLREPWRCAASHLAGLSITEVLHEELVRFCEFISPTPAEHAARDGLIDRFHQLAAELFPGAEVVVFGSVATRLYLPVSDLDLVIFYETSDPKLCLRVLAEQLQARNLVAYIELILTARVPIVKFKDAQTGISVDVCMNVENGRAACALINEFQLAIPALRPLTLFLKYFLHCRDMNDTYTGGVGSFLLQMMIVSQLQLHPYGSMRLPASATASAPASRDLNLGALLLSFLEVFGKTFNYAVVGISVRDGGSYFSKAQRGAAFTDVMRPYLLSVENPLEPDVDVGRNSFGIMRVRRAFSWAFDRLTLEFPDEPCRTLLGRLVPVRGEVFRARGLGGTPPLSLTGSGSDDGAQRRDRKSQRRPPRTSSAKDAARGEHAPKRRKHQRRAA</sequence>
<feature type="domain" description="PAP-associated" evidence="4">
    <location>
        <begin position="269"/>
        <end position="328"/>
    </location>
</feature>
<evidence type="ECO:0000313" key="9">
    <source>
        <dbReference type="Proteomes" id="UP000290189"/>
    </source>
</evidence>
<dbReference type="GO" id="GO:0046872">
    <property type="term" value="F:metal ion binding"/>
    <property type="evidence" value="ECO:0007669"/>
    <property type="project" value="UniProtKB-KW"/>
</dbReference>
<dbReference type="OrthoDB" id="273917at2759"/>
<dbReference type="Proteomes" id="UP000039324">
    <property type="component" value="Unassembled WGS sequence"/>
</dbReference>
<feature type="compositionally biased region" description="Basic residues" evidence="3">
    <location>
        <begin position="401"/>
        <end position="410"/>
    </location>
</feature>